<dbReference type="CDD" id="cd23509">
    <property type="entry name" value="Gnk2-like"/>
    <property type="match status" value="2"/>
</dbReference>
<evidence type="ECO:0000313" key="18">
    <source>
        <dbReference type="EMBL" id="THG15629.1"/>
    </source>
</evidence>
<feature type="domain" description="Gnk2-homologous" evidence="17">
    <location>
        <begin position="30"/>
        <end position="136"/>
    </location>
</feature>
<dbReference type="Proteomes" id="UP000306102">
    <property type="component" value="Unassembled WGS sequence"/>
</dbReference>
<evidence type="ECO:0000313" key="19">
    <source>
        <dbReference type="Proteomes" id="UP000306102"/>
    </source>
</evidence>
<evidence type="ECO:0000256" key="9">
    <source>
        <dbReference type="ARBA" id="ARBA00022989"/>
    </source>
</evidence>
<name>A0A4S4EGP3_CAMSN</name>
<proteinExistence type="inferred from homology"/>
<evidence type="ECO:0000256" key="6">
    <source>
        <dbReference type="ARBA" id="ARBA00022729"/>
    </source>
</evidence>
<feature type="chain" id="PRO_5020651596" description="Gnk2-homologous domain-containing protein" evidence="16">
    <location>
        <begin position="23"/>
        <end position="310"/>
    </location>
</feature>
<dbReference type="GO" id="GO:0042742">
    <property type="term" value="P:defense response to bacterium"/>
    <property type="evidence" value="ECO:0007669"/>
    <property type="project" value="TreeGrafter"/>
</dbReference>
<keyword evidence="4" id="KW-0945">Host-virus interaction</keyword>
<keyword evidence="10 15" id="KW-0472">Membrane</keyword>
<evidence type="ECO:0000256" key="10">
    <source>
        <dbReference type="ARBA" id="ARBA00023136"/>
    </source>
</evidence>
<evidence type="ECO:0000259" key="17">
    <source>
        <dbReference type="PROSITE" id="PS51473"/>
    </source>
</evidence>
<accession>A0A4S4EGP3</accession>
<dbReference type="InterPro" id="IPR002902">
    <property type="entry name" value="GNK2"/>
</dbReference>
<keyword evidence="5 15" id="KW-0812">Transmembrane</keyword>
<dbReference type="FunFam" id="3.30.430.20:FF:000020">
    <property type="entry name" value="Cysteine-rich repeat secretory protein 60"/>
    <property type="match status" value="1"/>
</dbReference>
<comment type="similarity">
    <text evidence="13">Belongs to the cysteine-rich repeat secretory protein family. Plasmodesmata-located proteins (PDLD) subfamily.</text>
</comment>
<keyword evidence="9 15" id="KW-1133">Transmembrane helix</keyword>
<dbReference type="FunFam" id="3.30.430.20:FF:000001">
    <property type="entry name" value="cysteine-rich repeat secretory protein 3"/>
    <property type="match status" value="1"/>
</dbReference>
<dbReference type="Gene3D" id="3.30.430.20">
    <property type="entry name" value="Gnk2 domain, C-X8-C-X2-C motif"/>
    <property type="match status" value="2"/>
</dbReference>
<dbReference type="AlphaFoldDB" id="A0A4S4EGP3"/>
<evidence type="ECO:0000256" key="4">
    <source>
        <dbReference type="ARBA" id="ARBA00022581"/>
    </source>
</evidence>
<feature type="transmembrane region" description="Helical" evidence="15">
    <location>
        <begin position="251"/>
        <end position="275"/>
    </location>
</feature>
<evidence type="ECO:0000256" key="5">
    <source>
        <dbReference type="ARBA" id="ARBA00022692"/>
    </source>
</evidence>
<evidence type="ECO:0000256" key="13">
    <source>
        <dbReference type="ARBA" id="ARBA00038393"/>
    </source>
</evidence>
<evidence type="ECO:0000256" key="2">
    <source>
        <dbReference type="ARBA" id="ARBA00022448"/>
    </source>
</evidence>
<reference evidence="18 19" key="1">
    <citation type="journal article" date="2018" name="Proc. Natl. Acad. Sci. U.S.A.">
        <title>Draft genome sequence of Camellia sinensis var. sinensis provides insights into the evolution of the tea genome and tea quality.</title>
        <authorList>
            <person name="Wei C."/>
            <person name="Yang H."/>
            <person name="Wang S."/>
            <person name="Zhao J."/>
            <person name="Liu C."/>
            <person name="Gao L."/>
            <person name="Xia E."/>
            <person name="Lu Y."/>
            <person name="Tai Y."/>
            <person name="She G."/>
            <person name="Sun J."/>
            <person name="Cao H."/>
            <person name="Tong W."/>
            <person name="Gao Q."/>
            <person name="Li Y."/>
            <person name="Deng W."/>
            <person name="Jiang X."/>
            <person name="Wang W."/>
            <person name="Chen Q."/>
            <person name="Zhang S."/>
            <person name="Li H."/>
            <person name="Wu J."/>
            <person name="Wang P."/>
            <person name="Li P."/>
            <person name="Shi C."/>
            <person name="Zheng F."/>
            <person name="Jian J."/>
            <person name="Huang B."/>
            <person name="Shan D."/>
            <person name="Shi M."/>
            <person name="Fang C."/>
            <person name="Yue Y."/>
            <person name="Li F."/>
            <person name="Li D."/>
            <person name="Wei S."/>
            <person name="Han B."/>
            <person name="Jiang C."/>
            <person name="Yin Y."/>
            <person name="Xia T."/>
            <person name="Zhang Z."/>
            <person name="Bennetzen J.L."/>
            <person name="Zhao S."/>
            <person name="Wan X."/>
        </authorList>
    </citation>
    <scope>NUCLEOTIDE SEQUENCE [LARGE SCALE GENOMIC DNA]</scope>
    <source>
        <strain evidence="19">cv. Shuchazao</strain>
        <tissue evidence="18">Leaf</tissue>
    </source>
</reference>
<evidence type="ECO:0000256" key="14">
    <source>
        <dbReference type="ARBA" id="ARBA00064287"/>
    </source>
</evidence>
<keyword evidence="8" id="KW-0965">Cell junction</keyword>
<dbReference type="GO" id="GO:0005886">
    <property type="term" value="C:plasma membrane"/>
    <property type="evidence" value="ECO:0007669"/>
    <property type="project" value="UniProtKB-SubCell"/>
</dbReference>
<dbReference type="InterPro" id="IPR038408">
    <property type="entry name" value="GNK2_sf"/>
</dbReference>
<evidence type="ECO:0000256" key="8">
    <source>
        <dbReference type="ARBA" id="ARBA00022949"/>
    </source>
</evidence>
<protein>
    <recommendedName>
        <fullName evidence="17">Gnk2-homologous domain-containing protein</fullName>
    </recommendedName>
</protein>
<feature type="signal peptide" evidence="16">
    <location>
        <begin position="1"/>
        <end position="22"/>
    </location>
</feature>
<keyword evidence="3" id="KW-1003">Cell membrane</keyword>
<keyword evidence="7" id="KW-0677">Repeat</keyword>
<evidence type="ECO:0000256" key="12">
    <source>
        <dbReference type="ARBA" id="ARBA00024184"/>
    </source>
</evidence>
<dbReference type="PANTHER" id="PTHR32080:SF31">
    <property type="entry name" value="PLASMODESMATA-LOCATED PROTEIN 6"/>
    <property type="match status" value="1"/>
</dbReference>
<comment type="subunit">
    <text evidence="14">(Microbial infection) Interacts with Grapevine fanleaf virus (GFLV) 2B-MP.</text>
</comment>
<comment type="subcellular location">
    <subcellularLocation>
        <location evidence="12">Cell junction</location>
        <location evidence="12">Plasmodesma</location>
    </subcellularLocation>
    <subcellularLocation>
        <location evidence="1">Cell membrane</location>
        <topology evidence="1">Single-pass type I membrane protein</topology>
    </subcellularLocation>
</comment>
<evidence type="ECO:0000256" key="3">
    <source>
        <dbReference type="ARBA" id="ARBA00022475"/>
    </source>
</evidence>
<dbReference type="EMBL" id="SDRB02004604">
    <property type="protein sequence ID" value="THG15629.1"/>
    <property type="molecule type" value="Genomic_DNA"/>
</dbReference>
<evidence type="ECO:0000256" key="16">
    <source>
        <dbReference type="SAM" id="SignalP"/>
    </source>
</evidence>
<evidence type="ECO:0000256" key="11">
    <source>
        <dbReference type="ARBA" id="ARBA00023157"/>
    </source>
</evidence>
<organism evidence="18 19">
    <name type="scientific">Camellia sinensis var. sinensis</name>
    <name type="common">China tea</name>
    <dbReference type="NCBI Taxonomy" id="542762"/>
    <lineage>
        <taxon>Eukaryota</taxon>
        <taxon>Viridiplantae</taxon>
        <taxon>Streptophyta</taxon>
        <taxon>Embryophyta</taxon>
        <taxon>Tracheophyta</taxon>
        <taxon>Spermatophyta</taxon>
        <taxon>Magnoliopsida</taxon>
        <taxon>eudicotyledons</taxon>
        <taxon>Gunneridae</taxon>
        <taxon>Pentapetalae</taxon>
        <taxon>asterids</taxon>
        <taxon>Ericales</taxon>
        <taxon>Theaceae</taxon>
        <taxon>Camellia</taxon>
    </lineage>
</organism>
<dbReference type="GO" id="GO:0009506">
    <property type="term" value="C:plasmodesma"/>
    <property type="evidence" value="ECO:0007669"/>
    <property type="project" value="UniProtKB-SubCell"/>
</dbReference>
<keyword evidence="11" id="KW-1015">Disulfide bond</keyword>
<dbReference type="PROSITE" id="PS51473">
    <property type="entry name" value="GNK2"/>
    <property type="match status" value="2"/>
</dbReference>
<sequence length="310" mass="33320">MSIQALSLSSLMTFFLTTSILTQPSTSAIESFIYGGCSQLKYTEGTPYESNVNSLLTSLVNSASFATSNKFKISVPGSAPTDVVYGLFQCRGDLRNSDCRDCVARSVSQLGNLCFDSTGGALQLEGCFVKYDNISFLGVEDKAVVLKKCGPSIGYDSEALTRRDAVMDYLAAAGQFFRVGGSGNVQGVAQCVQDLDLSECQDCLSEAIGRLKSECGSTASGNMFLGKCYARYSERGVSSKSGSNDEIEKTLAILIGLIAGVAVLIVFLSIFSKLLESSFIFPLKKNPKREDRDMSIQAVSFLETSEKKVE</sequence>
<dbReference type="Pfam" id="PF01657">
    <property type="entry name" value="Stress-antifung"/>
    <property type="match status" value="2"/>
</dbReference>
<evidence type="ECO:0000256" key="1">
    <source>
        <dbReference type="ARBA" id="ARBA00004251"/>
    </source>
</evidence>
<comment type="caution">
    <text evidence="18">The sequence shown here is derived from an EMBL/GenBank/DDBJ whole genome shotgun (WGS) entry which is preliminary data.</text>
</comment>
<keyword evidence="19" id="KW-1185">Reference proteome</keyword>
<gene>
    <name evidence="18" type="ORF">TEA_027358</name>
</gene>
<keyword evidence="6 16" id="KW-0732">Signal</keyword>
<feature type="domain" description="Gnk2-homologous" evidence="17">
    <location>
        <begin position="137"/>
        <end position="237"/>
    </location>
</feature>
<dbReference type="PANTHER" id="PTHR32080">
    <property type="entry name" value="ANTIFUNGAL PROTEIN GINKBILOBIN-2-LIKE"/>
    <property type="match status" value="1"/>
</dbReference>
<keyword evidence="2" id="KW-0813">Transport</keyword>
<evidence type="ECO:0000256" key="15">
    <source>
        <dbReference type="SAM" id="Phobius"/>
    </source>
</evidence>
<dbReference type="InterPro" id="IPR051378">
    <property type="entry name" value="Cell2Cell_Antifungal"/>
</dbReference>
<evidence type="ECO:0000256" key="7">
    <source>
        <dbReference type="ARBA" id="ARBA00022737"/>
    </source>
</evidence>